<protein>
    <submittedName>
        <fullName evidence="2">Uncharacterized protein</fullName>
    </submittedName>
</protein>
<name>D0KZA9_HALNC</name>
<reference evidence="2 3" key="1">
    <citation type="submission" date="2009-10" db="EMBL/GenBank/DDBJ databases">
        <title>Complete sequence of Halothiobacillus neapolitanus c2.</title>
        <authorList>
            <consortium name="US DOE Joint Genome Institute"/>
            <person name="Lucas S."/>
            <person name="Copeland A."/>
            <person name="Lapidus A."/>
            <person name="Glavina del Rio T."/>
            <person name="Tice H."/>
            <person name="Bruce D."/>
            <person name="Goodwin L."/>
            <person name="Pitluck S."/>
            <person name="Davenport K."/>
            <person name="Brettin T."/>
            <person name="Detter J.C."/>
            <person name="Han C."/>
            <person name="Tapia R."/>
            <person name="Larimer F."/>
            <person name="Land M."/>
            <person name="Hauser L."/>
            <person name="Kyrpides N."/>
            <person name="Mikhailova N."/>
            <person name="Kerfeld C."/>
            <person name="Cannon G."/>
            <person name="Heinhort S."/>
        </authorList>
    </citation>
    <scope>NUCLEOTIDE SEQUENCE [LARGE SCALE GENOMIC DNA]</scope>
    <source>
        <strain evidence="3">ATCC 23641 / c2</strain>
    </source>
</reference>
<dbReference type="EMBL" id="CP001801">
    <property type="protein sequence ID" value="ACX95782.1"/>
    <property type="molecule type" value="Genomic_DNA"/>
</dbReference>
<evidence type="ECO:0000313" key="3">
    <source>
        <dbReference type="Proteomes" id="UP000009102"/>
    </source>
</evidence>
<evidence type="ECO:0000313" key="2">
    <source>
        <dbReference type="EMBL" id="ACX95782.1"/>
    </source>
</evidence>
<proteinExistence type="predicted"/>
<dbReference type="Proteomes" id="UP000009102">
    <property type="component" value="Chromosome"/>
</dbReference>
<keyword evidence="1" id="KW-0472">Membrane</keyword>
<gene>
    <name evidence="2" type="ordered locus">Hneap_0940</name>
</gene>
<accession>D0KZA9</accession>
<evidence type="ECO:0000256" key="1">
    <source>
        <dbReference type="SAM" id="Phobius"/>
    </source>
</evidence>
<sequence>MIASTSFFPVAILMLLIGLLRKLIKPDFILLSLLQMKMILVEHYLTHSKASNLSFQ</sequence>
<organism evidence="2 3">
    <name type="scientific">Halothiobacillus neapolitanus (strain ATCC 23641 / DSM 15147 / CIP 104769 / NCIMB 8539 / c2)</name>
    <name type="common">Thiobacillus neapolitanus</name>
    <dbReference type="NCBI Taxonomy" id="555778"/>
    <lineage>
        <taxon>Bacteria</taxon>
        <taxon>Pseudomonadati</taxon>
        <taxon>Pseudomonadota</taxon>
        <taxon>Gammaproteobacteria</taxon>
        <taxon>Chromatiales</taxon>
        <taxon>Halothiobacillaceae</taxon>
        <taxon>Halothiobacillus</taxon>
    </lineage>
</organism>
<keyword evidence="1" id="KW-0812">Transmembrane</keyword>
<dbReference type="KEGG" id="hna:Hneap_0940"/>
<dbReference type="AlphaFoldDB" id="D0KZA9"/>
<dbReference type="HOGENOM" id="CLU_3007987_0_0_6"/>
<feature type="transmembrane region" description="Helical" evidence="1">
    <location>
        <begin position="6"/>
        <end position="24"/>
    </location>
</feature>
<keyword evidence="1" id="KW-1133">Transmembrane helix</keyword>
<keyword evidence="3" id="KW-1185">Reference proteome</keyword>